<name>A0A2U1CHS5_9BURK</name>
<dbReference type="SUPFAM" id="SSF82861">
    <property type="entry name" value="Mechanosensitive channel protein MscS (YggB), transmembrane region"/>
    <property type="match status" value="1"/>
</dbReference>
<dbReference type="Gene3D" id="1.10.287.1260">
    <property type="match status" value="1"/>
</dbReference>
<feature type="domain" description="Moderate conductance mechanosensitive channel YbiO-like transmembrane helix 1" evidence="11">
    <location>
        <begin position="437"/>
        <end position="515"/>
    </location>
</feature>
<keyword evidence="3" id="KW-1003">Cell membrane</keyword>
<organism evidence="12 13">
    <name type="scientific">Pusillimonas noertemannii</name>
    <dbReference type="NCBI Taxonomy" id="305977"/>
    <lineage>
        <taxon>Bacteria</taxon>
        <taxon>Pseudomonadati</taxon>
        <taxon>Pseudomonadota</taxon>
        <taxon>Betaproteobacteria</taxon>
        <taxon>Burkholderiales</taxon>
        <taxon>Alcaligenaceae</taxon>
        <taxon>Pusillimonas</taxon>
    </lineage>
</organism>
<feature type="region of interest" description="Disordered" evidence="7">
    <location>
        <begin position="785"/>
        <end position="845"/>
    </location>
</feature>
<feature type="compositionally biased region" description="Low complexity" evidence="7">
    <location>
        <begin position="91"/>
        <end position="135"/>
    </location>
</feature>
<keyword evidence="6 8" id="KW-0472">Membrane</keyword>
<evidence type="ECO:0000256" key="6">
    <source>
        <dbReference type="ARBA" id="ARBA00023136"/>
    </source>
</evidence>
<evidence type="ECO:0000256" key="4">
    <source>
        <dbReference type="ARBA" id="ARBA00022692"/>
    </source>
</evidence>
<comment type="caution">
    <text evidence="12">The sequence shown here is derived from an EMBL/GenBank/DDBJ whole genome shotgun (WGS) entry which is preliminary data.</text>
</comment>
<reference evidence="12 13" key="1">
    <citation type="submission" date="2018-04" db="EMBL/GenBank/DDBJ databases">
        <title>Genomic Encyclopedia of Type Strains, Phase IV (KMG-IV): sequencing the most valuable type-strain genomes for metagenomic binning, comparative biology and taxonomic classification.</title>
        <authorList>
            <person name="Goeker M."/>
        </authorList>
    </citation>
    <scope>NUCLEOTIDE SEQUENCE [LARGE SCALE GENOMIC DNA]</scope>
    <source>
        <strain evidence="12 13">DSM 10065</strain>
    </source>
</reference>
<feature type="region of interest" description="Disordered" evidence="7">
    <location>
        <begin position="90"/>
        <end position="140"/>
    </location>
</feature>
<protein>
    <submittedName>
        <fullName evidence="12">Small-conductance mechanosensitive channel</fullName>
    </submittedName>
</protein>
<evidence type="ECO:0000313" key="12">
    <source>
        <dbReference type="EMBL" id="PVY60456.1"/>
    </source>
</evidence>
<dbReference type="Pfam" id="PF00924">
    <property type="entry name" value="MS_channel_2nd"/>
    <property type="match status" value="1"/>
</dbReference>
<feature type="transmembrane region" description="Helical" evidence="8">
    <location>
        <begin position="437"/>
        <end position="459"/>
    </location>
</feature>
<feature type="transmembrane region" description="Helical" evidence="8">
    <location>
        <begin position="187"/>
        <end position="212"/>
    </location>
</feature>
<dbReference type="AlphaFoldDB" id="A0A2U1CHS5"/>
<feature type="domain" description="Mechanosensitive ion channel transmembrane helices 2/3" evidence="10">
    <location>
        <begin position="579"/>
        <end position="615"/>
    </location>
</feature>
<feature type="transmembrane region" description="Helical" evidence="8">
    <location>
        <begin position="570"/>
        <end position="590"/>
    </location>
</feature>
<feature type="transmembrane region" description="Helical" evidence="8">
    <location>
        <begin position="244"/>
        <end position="268"/>
    </location>
</feature>
<dbReference type="InterPro" id="IPR045276">
    <property type="entry name" value="YbiO_bact"/>
</dbReference>
<keyword evidence="13" id="KW-1185">Reference proteome</keyword>
<dbReference type="OrthoDB" id="6500477at2"/>
<comment type="subcellular location">
    <subcellularLocation>
        <location evidence="1">Cell membrane</location>
        <topology evidence="1">Multi-pass membrane protein</topology>
    </subcellularLocation>
</comment>
<dbReference type="EMBL" id="QEKO01000009">
    <property type="protein sequence ID" value="PVY60456.1"/>
    <property type="molecule type" value="Genomic_DNA"/>
</dbReference>
<sequence>MICRNGEGAFAVRVQTLLLYILLLCFFAVVPIASAQPADSPPASSAQAGSGNSPAPRAAPAGTPSYAALANLLEDERSRQVLIEQLRELAGETPATSSAAEEGAERAAAPEPRGGTSAAGAAGSATTGQGEASGSGEDDPLGGVAGALQAFAAGMAHDFSQTAGMLRGLFAGEGIHGMTAEQWRSRLLNLVLVIVATLLAFAVFRLVALWFFRRLDAWVRSSQTEHVPGSARVRRRPMHLTPRVGAIVGALAIDAGAILLAALAGYALALFIQEQWRTSILLALIFVSAFVAIEFARSLCRAVFSERHPNLRLWRMEDDRARYWSNWLQRIISITGYGMLVAVPVVQQMLTPSIGQLAGLFIMLGVYVYAVRVIWTNRHDVRGRLEQRAEAASNAFFSTLYRVAGRLWHWVGLAYFTALLIATQVDQQDALPFMAQATLRTLIIVGVATVLAAALSSLLTRRITLSSDLRRRLPLLEHRLNSYVPGAIRLLRGVILVVALLLVLDAWRAFNLSAWLYSPEGREAIATLVHVAVILLFAMGIWTVVASIIESRLNDDSSGRTTERQKTLLSLFRSAALAVIVTMTVLVVLSQIGVDIGPLIAGAGVVGLAIGFGAQKLVQDVITGVFIQLENGMNHNDVVEVAGIFGTVEKITIRSVGIRTLDGGYHLIPFSAIDKVSNHMRDFGYHYGEYAIAYGADVDEAVRHLHAAFDEFMQDPDLAGMVLDNIEIPGVTSLHERGYNIRVLIKTVPGMQWAVQRGFNRLVRKRFAEAGIDLPYPQTVLHFAKPQPGDAEGLALQQAPAAGHDLSEPNGEDEGAARPSSGGKPETQGPGPSGPDVGGGPDSGR</sequence>
<dbReference type="Gene3D" id="3.30.70.100">
    <property type="match status" value="1"/>
</dbReference>
<feature type="transmembrane region" description="Helical" evidence="8">
    <location>
        <begin position="480"/>
        <end position="504"/>
    </location>
</feature>
<feature type="domain" description="Mechanosensitive ion channel MscS" evidence="9">
    <location>
        <begin position="617"/>
        <end position="679"/>
    </location>
</feature>
<feature type="region of interest" description="Disordered" evidence="7">
    <location>
        <begin position="37"/>
        <end position="61"/>
    </location>
</feature>
<keyword evidence="5 8" id="KW-1133">Transmembrane helix</keyword>
<dbReference type="InterPro" id="IPR023408">
    <property type="entry name" value="MscS_beta-dom_sf"/>
</dbReference>
<dbReference type="Gene3D" id="2.30.30.60">
    <property type="match status" value="1"/>
</dbReference>
<feature type="transmembrane region" description="Helical" evidence="8">
    <location>
        <begin position="357"/>
        <end position="375"/>
    </location>
</feature>
<evidence type="ECO:0000259" key="10">
    <source>
        <dbReference type="Pfam" id="PF21088"/>
    </source>
</evidence>
<dbReference type="InterPro" id="IPR006685">
    <property type="entry name" value="MscS_channel_2nd"/>
</dbReference>
<dbReference type="GO" id="GO:0008381">
    <property type="term" value="F:mechanosensitive monoatomic ion channel activity"/>
    <property type="evidence" value="ECO:0007669"/>
    <property type="project" value="InterPro"/>
</dbReference>
<evidence type="ECO:0000259" key="9">
    <source>
        <dbReference type="Pfam" id="PF00924"/>
    </source>
</evidence>
<dbReference type="InterPro" id="IPR010920">
    <property type="entry name" value="LSM_dom_sf"/>
</dbReference>
<dbReference type="InterPro" id="IPR057485">
    <property type="entry name" value="YbiO-like_TM1"/>
</dbReference>
<feature type="transmembrane region" description="Helical" evidence="8">
    <location>
        <begin position="280"/>
        <end position="304"/>
    </location>
</feature>
<dbReference type="SUPFAM" id="SSF82689">
    <property type="entry name" value="Mechanosensitive channel protein MscS (YggB), C-terminal domain"/>
    <property type="match status" value="1"/>
</dbReference>
<feature type="transmembrane region" description="Helical" evidence="8">
    <location>
        <begin position="524"/>
        <end position="549"/>
    </location>
</feature>
<dbReference type="Pfam" id="PF25392">
    <property type="entry name" value="MS_channel_TM1"/>
    <property type="match status" value="1"/>
</dbReference>
<feature type="compositionally biased region" description="Low complexity" evidence="7">
    <location>
        <begin position="37"/>
        <end position="56"/>
    </location>
</feature>
<feature type="transmembrane region" description="Helical" evidence="8">
    <location>
        <begin position="324"/>
        <end position="345"/>
    </location>
</feature>
<dbReference type="Pfam" id="PF21088">
    <property type="entry name" value="MS_channel_1st"/>
    <property type="match status" value="1"/>
</dbReference>
<evidence type="ECO:0000256" key="7">
    <source>
        <dbReference type="SAM" id="MobiDB-lite"/>
    </source>
</evidence>
<evidence type="ECO:0000259" key="11">
    <source>
        <dbReference type="Pfam" id="PF25392"/>
    </source>
</evidence>
<accession>A0A2U1CHS5</accession>
<proteinExistence type="inferred from homology"/>
<evidence type="ECO:0000256" key="5">
    <source>
        <dbReference type="ARBA" id="ARBA00022989"/>
    </source>
</evidence>
<dbReference type="PANTHER" id="PTHR30460">
    <property type="entry name" value="MODERATE CONDUCTANCE MECHANOSENSITIVE CHANNEL YBIO"/>
    <property type="match status" value="1"/>
</dbReference>
<evidence type="ECO:0000256" key="2">
    <source>
        <dbReference type="ARBA" id="ARBA00008017"/>
    </source>
</evidence>
<dbReference type="Proteomes" id="UP000246145">
    <property type="component" value="Unassembled WGS sequence"/>
</dbReference>
<dbReference type="InterPro" id="IPR049142">
    <property type="entry name" value="MS_channel_1st"/>
</dbReference>
<feature type="transmembrane region" description="Helical" evidence="8">
    <location>
        <begin position="596"/>
        <end position="614"/>
    </location>
</feature>
<feature type="compositionally biased region" description="Gly residues" evidence="7">
    <location>
        <begin position="836"/>
        <end position="845"/>
    </location>
</feature>
<comment type="similarity">
    <text evidence="2">Belongs to the MscS (TC 1.A.23) family.</text>
</comment>
<dbReference type="RefSeq" id="WP_017522530.1">
    <property type="nucleotide sequence ID" value="NZ_JACCEX010000006.1"/>
</dbReference>
<evidence type="ECO:0000256" key="8">
    <source>
        <dbReference type="SAM" id="Phobius"/>
    </source>
</evidence>
<feature type="transmembrane region" description="Helical" evidence="8">
    <location>
        <begin position="407"/>
        <end position="425"/>
    </location>
</feature>
<evidence type="ECO:0000313" key="13">
    <source>
        <dbReference type="Proteomes" id="UP000246145"/>
    </source>
</evidence>
<dbReference type="STRING" id="1231391.GCA_000308195_00152"/>
<dbReference type="SUPFAM" id="SSF50182">
    <property type="entry name" value="Sm-like ribonucleoproteins"/>
    <property type="match status" value="1"/>
</dbReference>
<gene>
    <name evidence="12" type="ORF">C7440_3703</name>
</gene>
<dbReference type="GO" id="GO:0005886">
    <property type="term" value="C:plasma membrane"/>
    <property type="evidence" value="ECO:0007669"/>
    <property type="project" value="UniProtKB-SubCell"/>
</dbReference>
<dbReference type="InterPro" id="IPR011066">
    <property type="entry name" value="MscS_channel_C_sf"/>
</dbReference>
<evidence type="ECO:0000256" key="3">
    <source>
        <dbReference type="ARBA" id="ARBA00022475"/>
    </source>
</evidence>
<evidence type="ECO:0000256" key="1">
    <source>
        <dbReference type="ARBA" id="ARBA00004651"/>
    </source>
</evidence>
<keyword evidence="4 8" id="KW-0812">Transmembrane</keyword>
<dbReference type="InterPro" id="IPR011014">
    <property type="entry name" value="MscS_channel_TM-2"/>
</dbReference>
<dbReference type="PANTHER" id="PTHR30460:SF0">
    <property type="entry name" value="MODERATE CONDUCTANCE MECHANOSENSITIVE CHANNEL YBIO"/>
    <property type="match status" value="1"/>
</dbReference>